<dbReference type="Proteomes" id="UP001492380">
    <property type="component" value="Unassembled WGS sequence"/>
</dbReference>
<organism evidence="2 3">
    <name type="scientific">Phyllosticta capitalensis</name>
    <dbReference type="NCBI Taxonomy" id="121624"/>
    <lineage>
        <taxon>Eukaryota</taxon>
        <taxon>Fungi</taxon>
        <taxon>Dikarya</taxon>
        <taxon>Ascomycota</taxon>
        <taxon>Pezizomycotina</taxon>
        <taxon>Dothideomycetes</taxon>
        <taxon>Dothideomycetes incertae sedis</taxon>
        <taxon>Botryosphaeriales</taxon>
        <taxon>Phyllostictaceae</taxon>
        <taxon>Phyllosticta</taxon>
    </lineage>
</organism>
<dbReference type="EMBL" id="JBBWRZ010000008">
    <property type="protein sequence ID" value="KAK8230425.1"/>
    <property type="molecule type" value="Genomic_DNA"/>
</dbReference>
<name>A0ABR1YHN9_9PEZI</name>
<keyword evidence="3" id="KW-1185">Reference proteome</keyword>
<feature type="region of interest" description="Disordered" evidence="1">
    <location>
        <begin position="1"/>
        <end position="25"/>
    </location>
</feature>
<gene>
    <name evidence="2" type="ORF">HDK90DRAFT_467807</name>
</gene>
<feature type="compositionally biased region" description="Polar residues" evidence="1">
    <location>
        <begin position="1"/>
        <end position="10"/>
    </location>
</feature>
<comment type="caution">
    <text evidence="2">The sequence shown here is derived from an EMBL/GenBank/DDBJ whole genome shotgun (WGS) entry which is preliminary data.</text>
</comment>
<evidence type="ECO:0000313" key="2">
    <source>
        <dbReference type="EMBL" id="KAK8230425.1"/>
    </source>
</evidence>
<sequence>MNLVQITSPQPLLPSDGSPARRDFRLGRPGSDFGVILVAILHLLVSNEKLCRSDADRSPHTNPTQASTGEAQGTMMASHSHETGDNLPFELVSRKLDTPKLSDETNQSKLPRVENYGETTTQQVIYAAAAVARLRALPYSLGIRSTFQEPIVQTSTQKGQISKFVSPYIAPPPLAKYSTSFLSRSSACRAVLGKFIFLEKLLRELISASNNFLNSSACSI</sequence>
<accession>A0ABR1YHN9</accession>
<feature type="region of interest" description="Disordered" evidence="1">
    <location>
        <begin position="53"/>
        <end position="85"/>
    </location>
</feature>
<reference evidence="2 3" key="1">
    <citation type="submission" date="2024-04" db="EMBL/GenBank/DDBJ databases">
        <title>Phyllosticta paracitricarpa is synonymous to the EU quarantine fungus P. citricarpa based on phylogenomic analyses.</title>
        <authorList>
            <consortium name="Lawrence Berkeley National Laboratory"/>
            <person name="Van Ingen-Buijs V.A."/>
            <person name="Van Westerhoven A.C."/>
            <person name="Haridas S."/>
            <person name="Skiadas P."/>
            <person name="Martin F."/>
            <person name="Groenewald J.Z."/>
            <person name="Crous P.W."/>
            <person name="Seidl M.F."/>
        </authorList>
    </citation>
    <scope>NUCLEOTIDE SEQUENCE [LARGE SCALE GENOMIC DNA]</scope>
    <source>
        <strain evidence="2 3">CBS 123374</strain>
    </source>
</reference>
<feature type="compositionally biased region" description="Polar residues" evidence="1">
    <location>
        <begin position="60"/>
        <end position="77"/>
    </location>
</feature>
<protein>
    <submittedName>
        <fullName evidence="2">Uncharacterized protein</fullName>
    </submittedName>
</protein>
<evidence type="ECO:0000313" key="3">
    <source>
        <dbReference type="Proteomes" id="UP001492380"/>
    </source>
</evidence>
<proteinExistence type="predicted"/>
<evidence type="ECO:0000256" key="1">
    <source>
        <dbReference type="SAM" id="MobiDB-lite"/>
    </source>
</evidence>